<dbReference type="SUPFAM" id="SSF53697">
    <property type="entry name" value="SIS domain"/>
    <property type="match status" value="1"/>
</dbReference>
<dbReference type="PRINTS" id="PR00662">
    <property type="entry name" value="G6PISOMERASE"/>
</dbReference>
<dbReference type="PROSITE" id="PS51463">
    <property type="entry name" value="P_GLUCOSE_ISOMERASE_3"/>
    <property type="match status" value="1"/>
</dbReference>
<comment type="catalytic activity">
    <reaction evidence="6 7 8">
        <text>alpha-D-glucose 6-phosphate = beta-D-fructose 6-phosphate</text>
        <dbReference type="Rhea" id="RHEA:11816"/>
        <dbReference type="ChEBI" id="CHEBI:57634"/>
        <dbReference type="ChEBI" id="CHEBI:58225"/>
        <dbReference type="EC" id="5.3.1.9"/>
    </reaction>
</comment>
<comment type="pathway">
    <text evidence="7">Carbohydrate biosynthesis; gluconeogenesis.</text>
</comment>
<dbReference type="NCBIfam" id="NF010696">
    <property type="entry name" value="PRK14096.1"/>
    <property type="match status" value="1"/>
</dbReference>
<dbReference type="GO" id="GO:0048029">
    <property type="term" value="F:monosaccharide binding"/>
    <property type="evidence" value="ECO:0007669"/>
    <property type="project" value="TreeGrafter"/>
</dbReference>
<keyword evidence="3 7" id="KW-0312">Gluconeogenesis</keyword>
<dbReference type="EMBL" id="JNAH01000004">
    <property type="protein sequence ID" value="KGF87907.1"/>
    <property type="molecule type" value="Genomic_DNA"/>
</dbReference>
<reference evidence="10" key="1">
    <citation type="journal article" date="2014" name="Sci. Data">
        <title>Genomes of diverse isolates of the marine cyanobacterium Prochlorococcus.</title>
        <authorList>
            <person name="Biller S."/>
            <person name="Berube P."/>
            <person name="Thompson J."/>
            <person name="Kelly L."/>
            <person name="Roggensack S."/>
            <person name="Awad L."/>
            <person name="Roache-Johnson K."/>
            <person name="Ding H."/>
            <person name="Giovannoni S.J."/>
            <person name="Moore L.R."/>
            <person name="Chisholm S.W."/>
        </authorList>
    </citation>
    <scope>NUCLEOTIDE SEQUENCE [LARGE SCALE GENOMIC DNA]</scope>
    <source>
        <strain evidence="10">GP2</strain>
    </source>
</reference>
<accession>A0A0A1ZE96</accession>
<sequence>MNGDLNSWDKFCNYLWFEKKLNIWLDISKINFTNKDIKYLEDKFIDVFSSIKELENGAISNIDENRQVGHYWLRNPSISPSSKIEEEISSDINEISEFGKQILNGDIKNKNNQNYTDVLWIGIGGSGLGPLLITESLQKCSKGLNFSYIDNVDPFLISEKLEELTEKLSTTLFVVVSKSGGTPEPRIAMEIIKSHCENNSLEWNSNAIAITMKDSKLFNKATSENWLKIFNLQDWVGGRTSITSSVGLLPLALINENIFEFISGASLMDEATRISDFKNNPAALLSSAWYLTGDGVGKRDMVVLPYRDRLQVFSKYLQQLVMESLGKKFNRNGEVVNQGISVFGNKGSTDQHAYVQQLRDGIDNFFCIFIELLDSPSTNIFDEKENPKEYLSGFLQGTRSALSSENRQSITITLEKLNCFSLGALIALFERAVSFYAELVNINAYDQPGVEAGKKAAANIIEYQQKVSNLLDEGAEYSINDITSLFDNSVNEAIFFILREMCFGNDNYLVKGDWSNPNSLVIQKKNS</sequence>
<gene>
    <name evidence="7" type="primary">pgi</name>
    <name evidence="9" type="ORF">EU91_0942</name>
</gene>
<dbReference type="PROSITE" id="PS00174">
    <property type="entry name" value="P_GLUCOSE_ISOMERASE_2"/>
    <property type="match status" value="1"/>
</dbReference>
<dbReference type="UniPathway" id="UPA00138"/>
<dbReference type="Pfam" id="PF00342">
    <property type="entry name" value="PGI"/>
    <property type="match status" value="2"/>
</dbReference>
<dbReference type="GO" id="GO:0006096">
    <property type="term" value="P:glycolytic process"/>
    <property type="evidence" value="ECO:0007669"/>
    <property type="project" value="UniProtKB-UniRule"/>
</dbReference>
<evidence type="ECO:0000256" key="8">
    <source>
        <dbReference type="RuleBase" id="RU000612"/>
    </source>
</evidence>
<comment type="subcellular location">
    <subcellularLocation>
        <location evidence="7">Cytoplasm</location>
    </subcellularLocation>
</comment>
<keyword evidence="4 7" id="KW-0324">Glycolysis</keyword>
<dbReference type="AlphaFoldDB" id="A0A0A1ZE96"/>
<proteinExistence type="inferred from homology"/>
<dbReference type="InterPro" id="IPR035482">
    <property type="entry name" value="SIS_PGI_2"/>
</dbReference>
<dbReference type="GO" id="GO:0097367">
    <property type="term" value="F:carbohydrate derivative binding"/>
    <property type="evidence" value="ECO:0007669"/>
    <property type="project" value="InterPro"/>
</dbReference>
<feature type="active site" evidence="7">
    <location>
        <position position="352"/>
    </location>
</feature>
<dbReference type="RefSeq" id="WP_032524440.1">
    <property type="nucleotide sequence ID" value="NZ_CP138934.1"/>
</dbReference>
<dbReference type="InterPro" id="IPR018189">
    <property type="entry name" value="Phosphoglucose_isomerase_CS"/>
</dbReference>
<dbReference type="eggNOG" id="COG0166">
    <property type="taxonomic scope" value="Bacteria"/>
</dbReference>
<feature type="active site" evidence="7">
    <location>
        <position position="454"/>
    </location>
</feature>
<dbReference type="EC" id="5.3.1.9" evidence="7"/>
<dbReference type="Proteomes" id="UP000030598">
    <property type="component" value="Unassembled WGS sequence"/>
</dbReference>
<dbReference type="CDD" id="cd05015">
    <property type="entry name" value="SIS_PGI_1"/>
    <property type="match status" value="1"/>
</dbReference>
<keyword evidence="5 7" id="KW-0413">Isomerase</keyword>
<dbReference type="OrthoDB" id="140919at2"/>
<dbReference type="PANTHER" id="PTHR11469:SF1">
    <property type="entry name" value="GLUCOSE-6-PHOSPHATE ISOMERASE"/>
    <property type="match status" value="1"/>
</dbReference>
<comment type="similarity">
    <text evidence="2 7 8">Belongs to the GPI family.</text>
</comment>
<dbReference type="UniPathway" id="UPA00109">
    <property type="reaction ID" value="UER00181"/>
</dbReference>
<dbReference type="FunFam" id="3.40.50.10490:FF:000021">
    <property type="entry name" value="Glucose-6-phosphate isomerase"/>
    <property type="match status" value="1"/>
</dbReference>
<dbReference type="PANTHER" id="PTHR11469">
    <property type="entry name" value="GLUCOSE-6-PHOSPHATE ISOMERASE"/>
    <property type="match status" value="1"/>
</dbReference>
<evidence type="ECO:0000313" key="10">
    <source>
        <dbReference type="Proteomes" id="UP000030598"/>
    </source>
</evidence>
<dbReference type="GO" id="GO:0006094">
    <property type="term" value="P:gluconeogenesis"/>
    <property type="evidence" value="ECO:0007669"/>
    <property type="project" value="UniProtKB-UniRule"/>
</dbReference>
<name>A0A0A1ZE96_PROMR</name>
<dbReference type="GO" id="GO:0004347">
    <property type="term" value="F:glucose-6-phosphate isomerase activity"/>
    <property type="evidence" value="ECO:0007669"/>
    <property type="project" value="UniProtKB-UniRule"/>
</dbReference>
<protein>
    <recommendedName>
        <fullName evidence="7">Glucose-6-phosphate isomerase</fullName>
        <shortName evidence="7">GPI</shortName>
        <ecNumber evidence="7">5.3.1.9</ecNumber>
    </recommendedName>
    <alternativeName>
        <fullName evidence="7">Phosphoglucose isomerase</fullName>
        <shortName evidence="7">PGI</shortName>
    </alternativeName>
    <alternativeName>
        <fullName evidence="7">Phosphohexose isomerase</fullName>
        <shortName evidence="7">PHI</shortName>
    </alternativeName>
</protein>
<evidence type="ECO:0000256" key="2">
    <source>
        <dbReference type="ARBA" id="ARBA00006604"/>
    </source>
</evidence>
<dbReference type="GO" id="GO:0051156">
    <property type="term" value="P:glucose 6-phosphate metabolic process"/>
    <property type="evidence" value="ECO:0007669"/>
    <property type="project" value="TreeGrafter"/>
</dbReference>
<comment type="caution">
    <text evidence="9">The sequence shown here is derived from an EMBL/GenBank/DDBJ whole genome shotgun (WGS) entry which is preliminary data.</text>
</comment>
<evidence type="ECO:0000256" key="7">
    <source>
        <dbReference type="HAMAP-Rule" id="MF_00473"/>
    </source>
</evidence>
<dbReference type="Gene3D" id="3.40.50.10490">
    <property type="entry name" value="Glucose-6-phosphate isomerase like protein, domain 1"/>
    <property type="match status" value="2"/>
</dbReference>
<evidence type="ECO:0000256" key="6">
    <source>
        <dbReference type="ARBA" id="ARBA00029321"/>
    </source>
</evidence>
<feature type="active site" description="Proton donor" evidence="7">
    <location>
        <position position="323"/>
    </location>
</feature>
<dbReference type="InterPro" id="IPR046348">
    <property type="entry name" value="SIS_dom_sf"/>
</dbReference>
<keyword evidence="7" id="KW-0963">Cytoplasm</keyword>
<evidence type="ECO:0000256" key="5">
    <source>
        <dbReference type="ARBA" id="ARBA00023235"/>
    </source>
</evidence>
<evidence type="ECO:0000256" key="3">
    <source>
        <dbReference type="ARBA" id="ARBA00022432"/>
    </source>
</evidence>
<dbReference type="InterPro" id="IPR001672">
    <property type="entry name" value="G6P_Isomerase"/>
</dbReference>
<evidence type="ECO:0000256" key="4">
    <source>
        <dbReference type="ARBA" id="ARBA00023152"/>
    </source>
</evidence>
<dbReference type="STRING" id="59925.EU91_0942"/>
<dbReference type="CDD" id="cd05016">
    <property type="entry name" value="SIS_PGI_2"/>
    <property type="match status" value="1"/>
</dbReference>
<dbReference type="GO" id="GO:0005829">
    <property type="term" value="C:cytosol"/>
    <property type="evidence" value="ECO:0007669"/>
    <property type="project" value="TreeGrafter"/>
</dbReference>
<evidence type="ECO:0000256" key="1">
    <source>
        <dbReference type="ARBA" id="ARBA00004926"/>
    </source>
</evidence>
<organism evidence="9 10">
    <name type="scientific">Prochlorococcus marinus str. GP2</name>
    <dbReference type="NCBI Taxonomy" id="59925"/>
    <lineage>
        <taxon>Bacteria</taxon>
        <taxon>Bacillati</taxon>
        <taxon>Cyanobacteriota</taxon>
        <taxon>Cyanophyceae</taxon>
        <taxon>Synechococcales</taxon>
        <taxon>Prochlorococcaceae</taxon>
        <taxon>Prochlorococcus</taxon>
    </lineage>
</organism>
<dbReference type="HAMAP" id="MF_00473">
    <property type="entry name" value="G6P_isomerase"/>
    <property type="match status" value="1"/>
</dbReference>
<comment type="pathway">
    <text evidence="1 7 8">Carbohydrate degradation; glycolysis; D-glyceraldehyde 3-phosphate and glycerone phosphate from D-glucose: step 2/4.</text>
</comment>
<evidence type="ECO:0000313" key="9">
    <source>
        <dbReference type="EMBL" id="KGF87907.1"/>
    </source>
</evidence>
<comment type="function">
    <text evidence="7">Catalyzes the reversible isomerization of glucose-6-phosphate to fructose-6-phosphate.</text>
</comment>
<dbReference type="InterPro" id="IPR035476">
    <property type="entry name" value="SIS_PGI_1"/>
</dbReference>